<dbReference type="AlphaFoldDB" id="A0A914DFX9"/>
<sequence>MSNGVDWPPNIDEHIAQLDFDSSMVDESIFASIALDQNLISTDSLDMDKLHLRCETNKNDYKLTFEDSGQWTTSGFGTGDNSSPESPPPPFTSGGMKAATEANLTTWGRIKSTEPFDEKTSSLPVLSSHNSTSANSPTNPTNNSNGSQHRPSSLIANFVENQRNQAPTDYEYSEVYLGDGRYVDVNDNEIGYVPESTAAIQRADRWRTATLVAATNSPVKPLRRTFADLSPSETAPDLKFLSMQHEIPSFCRSSYSMDDMMKKAKTGCLAELDDKYDPTELNLLEKKGPDSGLGSSTGPLHIEDWPSLSLLLPKHVVEACSFFKTNSQLLTGSNNIERKPSTSHNYAACSSRVSRPTTLFASPSGSNEAPCRTCFSVRKKLHPPSWAQPPGSRHVLCDCATASEIFSQELAPSARSRLCLSSKLKLHAQELSLVGLPIYNSKRNLIESVVEGVAEIVRGASSNVLCAAMERLLSDGLKDSLETWDMIVAVTAPGPATNAVFQVVKDLEASEKQSNSRVQHFFKELLRLRSLDGWLSYVVLKENILERIYTDSAFILRANTAYRSLFWRLIESLELLSVLEQRPSRNNSNVDSGMWTWGSASRLASDSRVPKSSSVPARMANNLSTRHENGVMTVLTTPSVQVQTFSDTPIRKYSDLTSNGFLSPQSPAGSASTSSSTMRRSRIPTLNGRSRSAYSQSASASSSPSRPRTSSVIASARFSINKPGYLPVKPGEQVRILSMRGPMSRCCRIQMRHDLISNGLLPTRNLKLC</sequence>
<evidence type="ECO:0000313" key="4">
    <source>
        <dbReference type="WBParaSite" id="ACRNAN_scaffold2382.g20644.t1"/>
    </source>
</evidence>
<proteinExistence type="predicted"/>
<evidence type="ECO:0000256" key="1">
    <source>
        <dbReference type="SAM" id="MobiDB-lite"/>
    </source>
</evidence>
<dbReference type="Pfam" id="PF02759">
    <property type="entry name" value="RUN"/>
    <property type="match status" value="1"/>
</dbReference>
<dbReference type="GO" id="GO:0031410">
    <property type="term" value="C:cytoplasmic vesicle"/>
    <property type="evidence" value="ECO:0007669"/>
    <property type="project" value="TreeGrafter"/>
</dbReference>
<dbReference type="SMART" id="SM00593">
    <property type="entry name" value="RUN"/>
    <property type="match status" value="1"/>
</dbReference>
<dbReference type="PROSITE" id="PS50826">
    <property type="entry name" value="RUN"/>
    <property type="match status" value="1"/>
</dbReference>
<feature type="compositionally biased region" description="Low complexity" evidence="1">
    <location>
        <begin position="663"/>
        <end position="711"/>
    </location>
</feature>
<reference evidence="4" key="1">
    <citation type="submission" date="2022-11" db="UniProtKB">
        <authorList>
            <consortium name="WormBaseParasite"/>
        </authorList>
    </citation>
    <scope>IDENTIFICATION</scope>
</reference>
<dbReference type="PANTHER" id="PTHR15591">
    <property type="entry name" value="RUN AND SH3 DOMAIN CONTAINING"/>
    <property type="match status" value="1"/>
</dbReference>
<feature type="compositionally biased region" description="Low complexity" evidence="1">
    <location>
        <begin position="127"/>
        <end position="145"/>
    </location>
</feature>
<dbReference type="WBParaSite" id="ACRNAN_scaffold2382.g20644.t1">
    <property type="protein sequence ID" value="ACRNAN_scaffold2382.g20644.t1"/>
    <property type="gene ID" value="ACRNAN_scaffold2382.g20644"/>
</dbReference>
<accession>A0A914DFX9</accession>
<dbReference type="InterPro" id="IPR037213">
    <property type="entry name" value="Run_dom_sf"/>
</dbReference>
<evidence type="ECO:0000259" key="2">
    <source>
        <dbReference type="PROSITE" id="PS50826"/>
    </source>
</evidence>
<feature type="region of interest" description="Disordered" evidence="1">
    <location>
        <begin position="72"/>
        <end position="151"/>
    </location>
</feature>
<dbReference type="SUPFAM" id="SSF140741">
    <property type="entry name" value="RUN domain-like"/>
    <property type="match status" value="1"/>
</dbReference>
<dbReference type="PANTHER" id="PTHR15591:SF13">
    <property type="entry name" value="RUN DOMAIN-CONTAINING PROTEIN"/>
    <property type="match status" value="1"/>
</dbReference>
<dbReference type="Gene3D" id="1.20.58.900">
    <property type="match status" value="1"/>
</dbReference>
<feature type="region of interest" description="Disordered" evidence="1">
    <location>
        <begin position="656"/>
        <end position="711"/>
    </location>
</feature>
<keyword evidence="3" id="KW-1185">Reference proteome</keyword>
<feature type="compositionally biased region" description="Basic and acidic residues" evidence="1">
    <location>
        <begin position="111"/>
        <end position="120"/>
    </location>
</feature>
<dbReference type="InterPro" id="IPR004012">
    <property type="entry name" value="Run_dom"/>
</dbReference>
<protein>
    <submittedName>
        <fullName evidence="4">RUN domain-containing protein</fullName>
    </submittedName>
</protein>
<name>A0A914DFX9_9BILA</name>
<dbReference type="Proteomes" id="UP000887540">
    <property type="component" value="Unplaced"/>
</dbReference>
<feature type="domain" description="RUN" evidence="2">
    <location>
        <begin position="456"/>
        <end position="586"/>
    </location>
</feature>
<evidence type="ECO:0000313" key="3">
    <source>
        <dbReference type="Proteomes" id="UP000887540"/>
    </source>
</evidence>
<feature type="compositionally biased region" description="Polar residues" evidence="1">
    <location>
        <begin position="72"/>
        <end position="81"/>
    </location>
</feature>
<dbReference type="InterPro" id="IPR047343">
    <property type="entry name" value="RUSC1_2"/>
</dbReference>
<organism evidence="3 4">
    <name type="scientific">Acrobeloides nanus</name>
    <dbReference type="NCBI Taxonomy" id="290746"/>
    <lineage>
        <taxon>Eukaryota</taxon>
        <taxon>Metazoa</taxon>
        <taxon>Ecdysozoa</taxon>
        <taxon>Nematoda</taxon>
        <taxon>Chromadorea</taxon>
        <taxon>Rhabditida</taxon>
        <taxon>Tylenchina</taxon>
        <taxon>Cephalobomorpha</taxon>
        <taxon>Cephaloboidea</taxon>
        <taxon>Cephalobidae</taxon>
        <taxon>Acrobeloides</taxon>
    </lineage>
</organism>